<name>A0A4P6MMD4_9BACT</name>
<dbReference type="OrthoDB" id="395290at2"/>
<protein>
    <submittedName>
        <fullName evidence="1">ATP-binding protein</fullName>
    </submittedName>
</protein>
<keyword evidence="1" id="KW-0067">ATP-binding</keyword>
<dbReference type="KEGG" id="mphi:EG856_02610"/>
<keyword evidence="1" id="KW-0547">Nucleotide-binding</keyword>
<evidence type="ECO:0000313" key="1">
    <source>
        <dbReference type="EMBL" id="QBF34795.1"/>
    </source>
</evidence>
<dbReference type="EMBL" id="CP034841">
    <property type="protein sequence ID" value="QBF34795.1"/>
    <property type="molecule type" value="Genomic_DNA"/>
</dbReference>
<organism evidence="1 2">
    <name type="scientific">Mycoplasmopsis phocirhinis</name>
    <dbReference type="NCBI Taxonomy" id="142650"/>
    <lineage>
        <taxon>Bacteria</taxon>
        <taxon>Bacillati</taxon>
        <taxon>Mycoplasmatota</taxon>
        <taxon>Mycoplasmoidales</taxon>
        <taxon>Metamycoplasmataceae</taxon>
        <taxon>Mycoplasmopsis</taxon>
    </lineage>
</organism>
<reference evidence="1 2" key="1">
    <citation type="submission" date="2019-01" db="EMBL/GenBank/DDBJ databases">
        <title>Complete sequence and annotation of the Mycoplasma phocirhinis strain 852T genome.</title>
        <authorList>
            <person name="Frasca S.Jr."/>
            <person name="Kutish G.F."/>
            <person name="Castellanos Gell J."/>
            <person name="Michaels D.L."/>
            <person name="Brown D.R."/>
        </authorList>
    </citation>
    <scope>NUCLEOTIDE SEQUENCE [LARGE SCALE GENOMIC DNA]</scope>
    <source>
        <strain evidence="1 2">852</strain>
    </source>
</reference>
<evidence type="ECO:0000313" key="2">
    <source>
        <dbReference type="Proteomes" id="UP000289326"/>
    </source>
</evidence>
<dbReference type="Proteomes" id="UP000289326">
    <property type="component" value="Chromosome"/>
</dbReference>
<dbReference type="GO" id="GO:0005524">
    <property type="term" value="F:ATP binding"/>
    <property type="evidence" value="ECO:0007669"/>
    <property type="project" value="UniProtKB-KW"/>
</dbReference>
<accession>A0A4P6MMD4</accession>
<dbReference type="SUPFAM" id="SSF52540">
    <property type="entry name" value="P-loop containing nucleoside triphosphate hydrolases"/>
    <property type="match status" value="1"/>
</dbReference>
<dbReference type="Gene3D" id="3.40.50.300">
    <property type="entry name" value="P-loop containing nucleotide triphosphate hydrolases"/>
    <property type="match status" value="1"/>
</dbReference>
<sequence>MAKNLDINKYSLNKDEFNQQVDNLARSSLKLQVILHQYQVTNDEFVNNIVKFIDLKEYLENPEHCFFGYEIFRDEKNVLRFKKIPANKEIAELMSIQNNLWLSDISNNNVNLRLNKTTIVSEKQSELENRFNLIQKTLGTQDNIKLKGVYAFSNDILHNSKLAQAFANELAIANIKVIYIKTQDLFKKLISGFEDNMSQNSQIISILERSDVLILDEMGNESTNSWFLFEVISQILSRRLDLGKLNIFFSNLSINQLSSYYLNHRALKAEKHKILALIQKIQDCTIEINF</sequence>
<dbReference type="AlphaFoldDB" id="A0A4P6MMD4"/>
<keyword evidence="2" id="KW-1185">Reference proteome</keyword>
<gene>
    <name evidence="1" type="ORF">EG856_02610</name>
</gene>
<proteinExistence type="predicted"/>
<dbReference type="RefSeq" id="WP_130429572.1">
    <property type="nucleotide sequence ID" value="NZ_CP034841.1"/>
</dbReference>
<dbReference type="InterPro" id="IPR027417">
    <property type="entry name" value="P-loop_NTPase"/>
</dbReference>